<keyword evidence="3" id="KW-1185">Reference proteome</keyword>
<gene>
    <name evidence="1" type="ORF">PR002_g21976</name>
    <name evidence="2" type="ORF">PR003_g22525</name>
</gene>
<reference evidence="1 4" key="1">
    <citation type="submission" date="2018-09" db="EMBL/GenBank/DDBJ databases">
        <title>Genomic investigation of the strawberry pathogen Phytophthora fragariae indicates pathogenicity is determined by transcriptional variation in three key races.</title>
        <authorList>
            <person name="Adams T.M."/>
            <person name="Armitage A.D."/>
            <person name="Sobczyk M.K."/>
            <person name="Bates H.J."/>
            <person name="Dunwell J.M."/>
            <person name="Nellist C.F."/>
            <person name="Harrison R.J."/>
        </authorList>
    </citation>
    <scope>NUCLEOTIDE SEQUENCE [LARGE SCALE GENOMIC DNA]</scope>
    <source>
        <strain evidence="1 4">SCRP324</strain>
        <strain evidence="2 3">SCRP333</strain>
    </source>
</reference>
<comment type="caution">
    <text evidence="1">The sequence shown here is derived from an EMBL/GenBank/DDBJ whole genome shotgun (WGS) entry which is preliminary data.</text>
</comment>
<proteinExistence type="predicted"/>
<evidence type="ECO:0000313" key="3">
    <source>
        <dbReference type="Proteomes" id="UP000434957"/>
    </source>
</evidence>
<protein>
    <submittedName>
        <fullName evidence="1">Uncharacterized protein</fullName>
    </submittedName>
</protein>
<sequence>MPPVLTTVGSATVQCLSATSAPSLLTALHRAIRSTTLITAVHPHPSPTRMGCAWIGHRRWRRRRSDFRAVVTESSRKKATSSLTHRAAAWATENPAFHKALKTLPWASIRKFVGLNAWGERLLYRLKLRGLNLFDRSASRQACPHNECKGAETSLTHVFGSAQPPRCCGTLSSRSGR</sequence>
<dbReference type="EMBL" id="QXFT01002241">
    <property type="protein sequence ID" value="KAE9301432.1"/>
    <property type="molecule type" value="Genomic_DNA"/>
</dbReference>
<dbReference type="Proteomes" id="UP000435112">
    <property type="component" value="Unassembled WGS sequence"/>
</dbReference>
<organism evidence="1 4">
    <name type="scientific">Phytophthora rubi</name>
    <dbReference type="NCBI Taxonomy" id="129364"/>
    <lineage>
        <taxon>Eukaryota</taxon>
        <taxon>Sar</taxon>
        <taxon>Stramenopiles</taxon>
        <taxon>Oomycota</taxon>
        <taxon>Peronosporomycetes</taxon>
        <taxon>Peronosporales</taxon>
        <taxon>Peronosporaceae</taxon>
        <taxon>Phytophthora</taxon>
    </lineage>
</organism>
<evidence type="ECO:0000313" key="4">
    <source>
        <dbReference type="Proteomes" id="UP000435112"/>
    </source>
</evidence>
<evidence type="ECO:0000313" key="1">
    <source>
        <dbReference type="EMBL" id="KAE8987701.1"/>
    </source>
</evidence>
<dbReference type="EMBL" id="QXFU01002296">
    <property type="protein sequence ID" value="KAE8987701.1"/>
    <property type="molecule type" value="Genomic_DNA"/>
</dbReference>
<dbReference type="OrthoDB" id="89493at2759"/>
<dbReference type="AlphaFoldDB" id="A0A6A3J035"/>
<name>A0A6A3J035_9STRA</name>
<evidence type="ECO:0000313" key="2">
    <source>
        <dbReference type="EMBL" id="KAE9301432.1"/>
    </source>
</evidence>
<accession>A0A6A3J035</accession>
<dbReference type="Proteomes" id="UP000434957">
    <property type="component" value="Unassembled WGS sequence"/>
</dbReference>